<keyword evidence="2" id="KW-0547">Nucleotide-binding</keyword>
<evidence type="ECO:0000256" key="1">
    <source>
        <dbReference type="ARBA" id="ARBA00006914"/>
    </source>
</evidence>
<dbReference type="PANTHER" id="PTHR23073">
    <property type="entry name" value="26S PROTEASOME REGULATORY SUBUNIT"/>
    <property type="match status" value="1"/>
</dbReference>
<dbReference type="AlphaFoldDB" id="A0A1H5QMY9"/>
<dbReference type="GO" id="GO:0005524">
    <property type="term" value="F:ATP binding"/>
    <property type="evidence" value="ECO:0007669"/>
    <property type="project" value="UniProtKB-KW"/>
</dbReference>
<evidence type="ECO:0000256" key="2">
    <source>
        <dbReference type="ARBA" id="ARBA00022741"/>
    </source>
</evidence>
<reference evidence="6" key="1">
    <citation type="submission" date="2016-10" db="EMBL/GenBank/DDBJ databases">
        <authorList>
            <person name="Varghese N."/>
            <person name="Submissions S."/>
        </authorList>
    </citation>
    <scope>NUCLEOTIDE SEQUENCE [LARGE SCALE GENOMIC DNA]</scope>
    <source>
        <strain evidence="6">DSM 44654</strain>
    </source>
</reference>
<gene>
    <name evidence="5" type="ORF">SAMN05421837_103822</name>
</gene>
<dbReference type="SUPFAM" id="SSF52540">
    <property type="entry name" value="P-loop containing nucleoside triphosphate hydrolases"/>
    <property type="match status" value="1"/>
</dbReference>
<dbReference type="InterPro" id="IPR003959">
    <property type="entry name" value="ATPase_AAA_core"/>
</dbReference>
<sequence length="303" mass="32843">MTTTLNDLFEDDLDLPDPVAQQRYARLVGLDHVKARLAREAELIMQPDLLREWSLRAHGTVLPAVERLADRPPLIIFAGDVGTGKTTLAETFADAIARRHGIDVRVKRLSLRARGTGAVGEMTRLIGTAFDVVLDEARAVGSARPTILVIDEADALAQSREASQMHHEDRAGVNALIRGISQLATEAPGALVIMCTNRIGALDPAIRRRAAAEFDFARPDEAQRAALLQSLFEGITLSSEDLTLLVDLTGPNGRGYGHTYSDLVDRVLAASCMAAYPEHPITAELIAEQVRSCPPTPPFTTRS</sequence>
<name>A0A1H5QMY9_9PSEU</name>
<dbReference type="Gene3D" id="3.40.50.300">
    <property type="entry name" value="P-loop containing nucleotide triphosphate hydrolases"/>
    <property type="match status" value="1"/>
</dbReference>
<feature type="domain" description="AAA+ ATPase" evidence="4">
    <location>
        <begin position="71"/>
        <end position="220"/>
    </location>
</feature>
<evidence type="ECO:0000259" key="4">
    <source>
        <dbReference type="SMART" id="SM00382"/>
    </source>
</evidence>
<dbReference type="Pfam" id="PF00004">
    <property type="entry name" value="AAA"/>
    <property type="match status" value="1"/>
</dbReference>
<dbReference type="InterPro" id="IPR003593">
    <property type="entry name" value="AAA+_ATPase"/>
</dbReference>
<keyword evidence="3" id="KW-0067">ATP-binding</keyword>
<dbReference type="InterPro" id="IPR050221">
    <property type="entry name" value="26S_Proteasome_ATPase"/>
</dbReference>
<proteinExistence type="inferred from homology"/>
<dbReference type="InterPro" id="IPR027417">
    <property type="entry name" value="P-loop_NTPase"/>
</dbReference>
<comment type="similarity">
    <text evidence="1">Belongs to the AAA ATPase family.</text>
</comment>
<evidence type="ECO:0000256" key="3">
    <source>
        <dbReference type="ARBA" id="ARBA00022840"/>
    </source>
</evidence>
<organism evidence="5 6">
    <name type="scientific">Amycolatopsis pretoriensis</name>
    <dbReference type="NCBI Taxonomy" id="218821"/>
    <lineage>
        <taxon>Bacteria</taxon>
        <taxon>Bacillati</taxon>
        <taxon>Actinomycetota</taxon>
        <taxon>Actinomycetes</taxon>
        <taxon>Pseudonocardiales</taxon>
        <taxon>Pseudonocardiaceae</taxon>
        <taxon>Amycolatopsis</taxon>
    </lineage>
</organism>
<dbReference type="EMBL" id="FNUJ01000003">
    <property type="protein sequence ID" value="SEF27415.1"/>
    <property type="molecule type" value="Genomic_DNA"/>
</dbReference>
<dbReference type="OrthoDB" id="4772339at2"/>
<dbReference type="STRING" id="218821.SAMN05421837_103822"/>
<evidence type="ECO:0000313" key="6">
    <source>
        <dbReference type="Proteomes" id="UP000198878"/>
    </source>
</evidence>
<dbReference type="SMART" id="SM00382">
    <property type="entry name" value="AAA"/>
    <property type="match status" value="1"/>
</dbReference>
<dbReference type="RefSeq" id="WP_086674883.1">
    <property type="nucleotide sequence ID" value="NZ_FNUJ01000003.1"/>
</dbReference>
<dbReference type="GO" id="GO:0016887">
    <property type="term" value="F:ATP hydrolysis activity"/>
    <property type="evidence" value="ECO:0007669"/>
    <property type="project" value="InterPro"/>
</dbReference>
<accession>A0A1H5QMY9</accession>
<dbReference type="Proteomes" id="UP000198878">
    <property type="component" value="Unassembled WGS sequence"/>
</dbReference>
<keyword evidence="6" id="KW-1185">Reference proteome</keyword>
<evidence type="ECO:0000313" key="5">
    <source>
        <dbReference type="EMBL" id="SEF27415.1"/>
    </source>
</evidence>
<protein>
    <submittedName>
        <fullName evidence="5">ATPase family associated with various cellular activities (AAA)</fullName>
    </submittedName>
</protein>
<dbReference type="CDD" id="cd19481">
    <property type="entry name" value="RecA-like_protease"/>
    <property type="match status" value="1"/>
</dbReference>